<reference evidence="6 7" key="1">
    <citation type="submission" date="2019-04" db="EMBL/GenBank/DDBJ databases">
        <title>Geobacter oryzae sp. nov., ferric-reducing bacteria isolated from paddy soil.</title>
        <authorList>
            <person name="Xu Z."/>
            <person name="Masuda Y."/>
            <person name="Itoh H."/>
            <person name="Senoo K."/>
        </authorList>
    </citation>
    <scope>NUCLEOTIDE SEQUENCE [LARGE SCALE GENOMIC DNA]</scope>
    <source>
        <strain evidence="6 7">Red111</strain>
    </source>
</reference>
<keyword evidence="4" id="KW-0106">Calcium</keyword>
<organism evidence="6 7">
    <name type="scientific">Geomonas terrae</name>
    <dbReference type="NCBI Taxonomy" id="2562681"/>
    <lineage>
        <taxon>Bacteria</taxon>
        <taxon>Pseudomonadati</taxon>
        <taxon>Thermodesulfobacteriota</taxon>
        <taxon>Desulfuromonadia</taxon>
        <taxon>Geobacterales</taxon>
        <taxon>Geobacteraceae</taxon>
        <taxon>Geomonas</taxon>
    </lineage>
</organism>
<evidence type="ECO:0000313" key="7">
    <source>
        <dbReference type="Proteomes" id="UP000306416"/>
    </source>
</evidence>
<dbReference type="SUPFAM" id="SSF69819">
    <property type="entry name" value="MTH1598-like"/>
    <property type="match status" value="1"/>
</dbReference>
<name>A0A4S1C9H9_9BACT</name>
<dbReference type="InterPro" id="IPR036820">
    <property type="entry name" value="Archease_dom_sf"/>
</dbReference>
<comment type="caution">
    <text evidence="6">The sequence shown here is derived from an EMBL/GenBank/DDBJ whole genome shotgun (WGS) entry which is preliminary data.</text>
</comment>
<dbReference type="PANTHER" id="PTHR12682">
    <property type="entry name" value="ARCHEASE"/>
    <property type="match status" value="1"/>
</dbReference>
<keyword evidence="3" id="KW-0479">Metal-binding</keyword>
<dbReference type="PANTHER" id="PTHR12682:SF11">
    <property type="entry name" value="PROTEIN ARCHEASE"/>
    <property type="match status" value="1"/>
</dbReference>
<feature type="domain" description="Archease" evidence="5">
    <location>
        <begin position="11"/>
        <end position="143"/>
    </location>
</feature>
<dbReference type="GO" id="GO:0008033">
    <property type="term" value="P:tRNA processing"/>
    <property type="evidence" value="ECO:0007669"/>
    <property type="project" value="UniProtKB-KW"/>
</dbReference>
<dbReference type="Pfam" id="PF01951">
    <property type="entry name" value="Archease"/>
    <property type="match status" value="1"/>
</dbReference>
<dbReference type="RefSeq" id="WP_135873130.1">
    <property type="nucleotide sequence ID" value="NZ_SRSC01000007.1"/>
</dbReference>
<evidence type="ECO:0000256" key="1">
    <source>
        <dbReference type="ARBA" id="ARBA00007963"/>
    </source>
</evidence>
<dbReference type="Gene3D" id="3.55.10.10">
    <property type="entry name" value="Archease domain"/>
    <property type="match status" value="1"/>
</dbReference>
<evidence type="ECO:0000313" key="6">
    <source>
        <dbReference type="EMBL" id="TGU69915.1"/>
    </source>
</evidence>
<proteinExistence type="inferred from homology"/>
<dbReference type="GO" id="GO:0046872">
    <property type="term" value="F:metal ion binding"/>
    <property type="evidence" value="ECO:0007669"/>
    <property type="project" value="UniProtKB-KW"/>
</dbReference>
<evidence type="ECO:0000256" key="4">
    <source>
        <dbReference type="ARBA" id="ARBA00022837"/>
    </source>
</evidence>
<dbReference type="AlphaFoldDB" id="A0A4S1C9H9"/>
<sequence length="143" mass="16270">MPFAYRGDIAHADVAFDAWAPTLEELFQEAGRATMQVMVENLSEVRPAQTLEVKLEEENEEMLLFDFLNELIFYKDARRLLLLPTEVSVAPADGGFVLRARLSGEEIDVVRHQMNTDVKAVTMLRYKLEKVAKGWRATVVLDV</sequence>
<protein>
    <submittedName>
        <fullName evidence="6">Archease</fullName>
    </submittedName>
</protein>
<dbReference type="EMBL" id="SRSC01000007">
    <property type="protein sequence ID" value="TGU69915.1"/>
    <property type="molecule type" value="Genomic_DNA"/>
</dbReference>
<dbReference type="InterPro" id="IPR002804">
    <property type="entry name" value="Archease"/>
</dbReference>
<evidence type="ECO:0000256" key="3">
    <source>
        <dbReference type="ARBA" id="ARBA00022723"/>
    </source>
</evidence>
<dbReference type="Proteomes" id="UP000306416">
    <property type="component" value="Unassembled WGS sequence"/>
</dbReference>
<keyword evidence="7" id="KW-1185">Reference proteome</keyword>
<evidence type="ECO:0000259" key="5">
    <source>
        <dbReference type="Pfam" id="PF01951"/>
    </source>
</evidence>
<comment type="similarity">
    <text evidence="1">Belongs to the archease family.</text>
</comment>
<evidence type="ECO:0000256" key="2">
    <source>
        <dbReference type="ARBA" id="ARBA00022694"/>
    </source>
</evidence>
<accession>A0A4S1C9H9</accession>
<dbReference type="InterPro" id="IPR023572">
    <property type="entry name" value="Archease_dom"/>
</dbReference>
<keyword evidence="2" id="KW-0819">tRNA processing</keyword>
<gene>
    <name evidence="6" type="ORF">E4633_20190</name>
</gene>